<dbReference type="RefSeq" id="WP_007537785.1">
    <property type="nucleotide sequence ID" value="NZ_HF536773.1"/>
</dbReference>
<protein>
    <submittedName>
        <fullName evidence="3">ROK family protein</fullName>
    </submittedName>
</protein>
<dbReference type="Gene3D" id="3.30.420.40">
    <property type="match status" value="2"/>
</dbReference>
<dbReference type="PANTHER" id="PTHR18964:SF149">
    <property type="entry name" value="BIFUNCTIONAL UDP-N-ACETYLGLUCOSAMINE 2-EPIMERASE_N-ACETYLMANNOSAMINE KINASE"/>
    <property type="match status" value="1"/>
</dbReference>
<dbReference type="eggNOG" id="COG1940">
    <property type="taxonomic scope" value="Bacteria"/>
</dbReference>
<dbReference type="Pfam" id="PF00480">
    <property type="entry name" value="ROK"/>
    <property type="match status" value="1"/>
</dbReference>
<dbReference type="Proteomes" id="UP000009319">
    <property type="component" value="Unassembled WGS sequence"/>
</dbReference>
<dbReference type="HOGENOM" id="CLU_036604_13_0_5"/>
<dbReference type="Pfam" id="PF12802">
    <property type="entry name" value="MarR_2"/>
    <property type="match status" value="1"/>
</dbReference>
<dbReference type="EMBL" id="CANI01000039">
    <property type="protein sequence ID" value="CCM78631.1"/>
    <property type="molecule type" value="Genomic_DNA"/>
</dbReference>
<dbReference type="InterPro" id="IPR049874">
    <property type="entry name" value="ROK_cs"/>
</dbReference>
<evidence type="ECO:0000313" key="3">
    <source>
        <dbReference type="EMBL" id="CCM78631.1"/>
    </source>
</evidence>
<proteinExistence type="inferred from homology"/>
<evidence type="ECO:0000313" key="4">
    <source>
        <dbReference type="Proteomes" id="UP000009319"/>
    </source>
</evidence>
<dbReference type="InterPro" id="IPR000835">
    <property type="entry name" value="HTH_MarR-typ"/>
</dbReference>
<keyword evidence="4" id="KW-1185">Reference proteome</keyword>
<dbReference type="GO" id="GO:0003700">
    <property type="term" value="F:DNA-binding transcription factor activity"/>
    <property type="evidence" value="ECO:0007669"/>
    <property type="project" value="InterPro"/>
</dbReference>
<dbReference type="InterPro" id="IPR036388">
    <property type="entry name" value="WH-like_DNA-bd_sf"/>
</dbReference>
<dbReference type="PROSITE" id="PS01125">
    <property type="entry name" value="ROK"/>
    <property type="match status" value="1"/>
</dbReference>
<evidence type="ECO:0000256" key="1">
    <source>
        <dbReference type="ARBA" id="ARBA00006479"/>
    </source>
</evidence>
<feature type="domain" description="HTH marR-type" evidence="2">
    <location>
        <begin position="20"/>
        <end position="69"/>
    </location>
</feature>
<comment type="similarity">
    <text evidence="1">Belongs to the ROK (NagC/XylR) family.</text>
</comment>
<evidence type="ECO:0000259" key="2">
    <source>
        <dbReference type="Pfam" id="PF12802"/>
    </source>
</evidence>
<dbReference type="InterPro" id="IPR000600">
    <property type="entry name" value="ROK"/>
</dbReference>
<dbReference type="InterPro" id="IPR036390">
    <property type="entry name" value="WH_DNA-bd_sf"/>
</dbReference>
<dbReference type="Gene3D" id="1.10.10.10">
    <property type="entry name" value="Winged helix-like DNA-binding domain superfamily/Winged helix DNA-binding domain"/>
    <property type="match status" value="1"/>
</dbReference>
<reference evidence="3 4" key="1">
    <citation type="journal article" date="2013" name="Genome Announc.">
        <title>Draft Genome Sequence of Rhizobium mesoamericanum STM3625, a Nitrogen-Fixing Symbiont of Mimosa pudica Isolated in French Guiana (South America).</title>
        <authorList>
            <person name="Moulin L."/>
            <person name="Mornico D."/>
            <person name="Melkonian R."/>
            <person name="Klonowska A."/>
        </authorList>
    </citation>
    <scope>NUCLEOTIDE SEQUENCE [LARGE SCALE GENOMIC DNA]</scope>
    <source>
        <strain evidence="3 4">STM3625</strain>
    </source>
</reference>
<dbReference type="SUPFAM" id="SSF46785">
    <property type="entry name" value="Winged helix' DNA-binding domain"/>
    <property type="match status" value="1"/>
</dbReference>
<organism evidence="3 4">
    <name type="scientific">Rhizobium mesoamericanum STM3625</name>
    <dbReference type="NCBI Taxonomy" id="1211777"/>
    <lineage>
        <taxon>Bacteria</taxon>
        <taxon>Pseudomonadati</taxon>
        <taxon>Pseudomonadota</taxon>
        <taxon>Alphaproteobacteria</taxon>
        <taxon>Hyphomicrobiales</taxon>
        <taxon>Rhizobiaceae</taxon>
        <taxon>Rhizobium/Agrobacterium group</taxon>
        <taxon>Rhizobium</taxon>
    </lineage>
</organism>
<dbReference type="STRING" id="1211777.BN77_p11318"/>
<dbReference type="InterPro" id="IPR043129">
    <property type="entry name" value="ATPase_NBD"/>
</dbReference>
<sequence length="399" mass="42488">MKAISGTNLEQAKSHNRRVVIEAIRTNGPLSRAALARLTALSTQTVSNIVEELEGAELLKAEAPQKAARGQPITPYSINPNGAYSIGLELERDHAVGVLTDLSGHVRARVEKAVDRPTPAEAMPILAGIVDELQRSFPFDRTRLLGAGIAMPGRYAAEGVTSLSPVTLPGWQDYPVARELAELTGVPVLIENDATAAAIGERLYGVARGLSSFVYLFLGGGIGAGMFLDGHLYKGSRNNAGEIGHMIVVPNGLACVCGKRGCLDRYVSLGSAYEYLDLRGPEQHDPETLAALVEQGDSRIDAWAEAAAEPMRQTIDFLELAFDPQTIVLGGSMPPSLLQHLAGQLEPLHAPVNPGAERNLPRMMIGATGRDTAILGAAALPIFSETNPQFDVLQKPLAR</sequence>
<dbReference type="SUPFAM" id="SSF53067">
    <property type="entry name" value="Actin-like ATPase domain"/>
    <property type="match status" value="1"/>
</dbReference>
<name>K0PPW2_9HYPH</name>
<dbReference type="PANTHER" id="PTHR18964">
    <property type="entry name" value="ROK (REPRESSOR, ORF, KINASE) FAMILY"/>
    <property type="match status" value="1"/>
</dbReference>
<accession>K0PPW2</accession>
<dbReference type="AlphaFoldDB" id="K0PPW2"/>
<gene>
    <name evidence="3" type="ORF">BN77_p11318</name>
</gene>
<comment type="caution">
    <text evidence="3">The sequence shown here is derived from an EMBL/GenBank/DDBJ whole genome shotgun (WGS) entry which is preliminary data.</text>
</comment>